<feature type="region of interest" description="Disordered" evidence="2">
    <location>
        <begin position="427"/>
        <end position="450"/>
    </location>
</feature>
<dbReference type="GO" id="GO:0006307">
    <property type="term" value="P:DNA alkylation repair"/>
    <property type="evidence" value="ECO:0007669"/>
    <property type="project" value="TreeGrafter"/>
</dbReference>
<dbReference type="InterPro" id="IPR027450">
    <property type="entry name" value="AlkB-like"/>
</dbReference>
<feature type="region of interest" description="Disordered" evidence="2">
    <location>
        <begin position="1"/>
        <end position="39"/>
    </location>
</feature>
<gene>
    <name evidence="4" type="ORF">NA56DRAFT_446468</name>
</gene>
<dbReference type="InterPro" id="IPR005123">
    <property type="entry name" value="Oxoglu/Fe-dep_dioxygenase_dom"/>
</dbReference>
<dbReference type="Pfam" id="PF13532">
    <property type="entry name" value="2OG-FeII_Oxy_2"/>
    <property type="match status" value="1"/>
</dbReference>
<dbReference type="InterPro" id="IPR037151">
    <property type="entry name" value="AlkB-like_sf"/>
</dbReference>
<dbReference type="Proteomes" id="UP000235672">
    <property type="component" value="Unassembled WGS sequence"/>
</dbReference>
<dbReference type="PANTHER" id="PTHR31573">
    <property type="entry name" value="ALPHA-KETOGLUTARATE-DEPENDENT DIOXYGENASE ALKB HOMOLOG 2"/>
    <property type="match status" value="1"/>
</dbReference>
<evidence type="ECO:0000313" key="4">
    <source>
        <dbReference type="EMBL" id="PMD13007.1"/>
    </source>
</evidence>
<dbReference type="PANTHER" id="PTHR31573:SF4">
    <property type="entry name" value="FE2OG DIOXYGENASE DOMAIN-CONTAINING PROTEIN"/>
    <property type="match status" value="1"/>
</dbReference>
<feature type="compositionally biased region" description="Low complexity" evidence="2">
    <location>
        <begin position="19"/>
        <end position="36"/>
    </location>
</feature>
<dbReference type="STRING" id="1745343.A0A2J6PG47"/>
<proteinExistence type="predicted"/>
<dbReference type="AlphaFoldDB" id="A0A2J6PG47"/>
<dbReference type="GO" id="GO:0035516">
    <property type="term" value="F:broad specificity oxidative DNA demethylase activity"/>
    <property type="evidence" value="ECO:0007669"/>
    <property type="project" value="TreeGrafter"/>
</dbReference>
<name>A0A2J6PG47_9HELO</name>
<reference evidence="4 5" key="1">
    <citation type="submission" date="2016-05" db="EMBL/GenBank/DDBJ databases">
        <title>A degradative enzymes factory behind the ericoid mycorrhizal symbiosis.</title>
        <authorList>
            <consortium name="DOE Joint Genome Institute"/>
            <person name="Martino E."/>
            <person name="Morin E."/>
            <person name="Grelet G."/>
            <person name="Kuo A."/>
            <person name="Kohler A."/>
            <person name="Daghino S."/>
            <person name="Barry K."/>
            <person name="Choi C."/>
            <person name="Cichocki N."/>
            <person name="Clum A."/>
            <person name="Copeland A."/>
            <person name="Hainaut M."/>
            <person name="Haridas S."/>
            <person name="Labutti K."/>
            <person name="Lindquist E."/>
            <person name="Lipzen A."/>
            <person name="Khouja H.-R."/>
            <person name="Murat C."/>
            <person name="Ohm R."/>
            <person name="Olson A."/>
            <person name="Spatafora J."/>
            <person name="Veneault-Fourrey C."/>
            <person name="Henrissat B."/>
            <person name="Grigoriev I."/>
            <person name="Martin F."/>
            <person name="Perotto S."/>
        </authorList>
    </citation>
    <scope>NUCLEOTIDE SEQUENCE [LARGE SCALE GENOMIC DNA]</scope>
    <source>
        <strain evidence="4 5">UAMH 7357</strain>
    </source>
</reference>
<dbReference type="OrthoDB" id="2163491at2759"/>
<evidence type="ECO:0000256" key="2">
    <source>
        <dbReference type="SAM" id="MobiDB-lite"/>
    </source>
</evidence>
<organism evidence="4 5">
    <name type="scientific">Hyaloscypha hepaticicola</name>
    <dbReference type="NCBI Taxonomy" id="2082293"/>
    <lineage>
        <taxon>Eukaryota</taxon>
        <taxon>Fungi</taxon>
        <taxon>Dikarya</taxon>
        <taxon>Ascomycota</taxon>
        <taxon>Pezizomycotina</taxon>
        <taxon>Leotiomycetes</taxon>
        <taxon>Helotiales</taxon>
        <taxon>Hyaloscyphaceae</taxon>
        <taxon>Hyaloscypha</taxon>
    </lineage>
</organism>
<evidence type="ECO:0000313" key="5">
    <source>
        <dbReference type="Proteomes" id="UP000235672"/>
    </source>
</evidence>
<dbReference type="InterPro" id="IPR032852">
    <property type="entry name" value="ALKBH2"/>
</dbReference>
<feature type="domain" description="Fe2OG dioxygenase" evidence="3">
    <location>
        <begin position="563"/>
        <end position="671"/>
    </location>
</feature>
<feature type="binding site" evidence="1">
    <location>
        <position position="572"/>
    </location>
    <ligand>
        <name>2-oxoglutarate</name>
        <dbReference type="ChEBI" id="CHEBI:16810"/>
    </ligand>
</feature>
<dbReference type="EMBL" id="KZ613537">
    <property type="protein sequence ID" value="PMD13007.1"/>
    <property type="molecule type" value="Genomic_DNA"/>
</dbReference>
<sequence length="690" mass="77381">MTDPTRVTKRKRNGNTNNASQPKQKKQQTQPAQSVQLTQQPEAYYGNQTGGKPEPFGKPLFHAEKRQQLCETLDWYRAYQSGAYTNEGIAYGILCDKEVGERDYFGDQVIITRVGGGKEADKQTGKMVQVTSQTDSRFAKAFLKSKQIVKPIGVIAGQGNHGCPTALPHYYCPLDWFHATDVWCENYNGLSRWMVRLEKINLDEKSWWSAKATPHTPPDFNTHKAEVKECPKCKKESKVIYKQGWTCLNADPVAEKLGVREKTTCTGFFKFGSDVNDKTLEYTEQYLLERTNFKELRDPSGLEVHTGPLKPRLPTMEDVETLGNFGFEEKCKRGVVCPLCGCCSRRVEWGRWICESSTSNGHFEYSLPARIITADESTANGNDIPRSLRTDPGEMHKDVVDDIIDRLELDPPEHEFGYKIYRYGIPDETPVKTPDETPDETAVEMPKETSDGKPGAIIGYVYHLKPNANINQQPEGADGLFEDLQRTDLGLKRNPSRHNKGVNEVLTAHWATNWGAPYKYRVAQESRPFKDAPSVIISAITQLSSAGKKSVALGGEAFGSFNEFNEMLSVGYFEGSHMGWHDDGEKTLGPTVASMSLGCSSVMQWRPKAKAKICGKTKANNKKQEKVPVLKILLEHGDIMIMHGAKIQQLYEHEVKPCGKLRFALTCRYIDPTTLSGEERAYAEKAGELP</sequence>
<dbReference type="PROSITE" id="PS51471">
    <property type="entry name" value="FE2OG_OXY"/>
    <property type="match status" value="1"/>
</dbReference>
<accession>A0A2J6PG47</accession>
<protein>
    <recommendedName>
        <fullName evidence="3">Fe2OG dioxygenase domain-containing protein</fullName>
    </recommendedName>
</protein>
<keyword evidence="5" id="KW-1185">Reference proteome</keyword>
<dbReference type="GO" id="GO:0008198">
    <property type="term" value="F:ferrous iron binding"/>
    <property type="evidence" value="ECO:0007669"/>
    <property type="project" value="TreeGrafter"/>
</dbReference>
<evidence type="ECO:0000259" key="3">
    <source>
        <dbReference type="PROSITE" id="PS51471"/>
    </source>
</evidence>
<dbReference type="SUPFAM" id="SSF51197">
    <property type="entry name" value="Clavaminate synthase-like"/>
    <property type="match status" value="1"/>
</dbReference>
<feature type="binding site" evidence="1">
    <location>
        <position position="581"/>
    </location>
    <ligand>
        <name>2-oxoglutarate</name>
        <dbReference type="ChEBI" id="CHEBI:16810"/>
    </ligand>
</feature>
<evidence type="ECO:0000256" key="1">
    <source>
        <dbReference type="PIRSR" id="PIRSR632852-1"/>
    </source>
</evidence>
<dbReference type="GO" id="GO:0051747">
    <property type="term" value="F:cytosine C-5 DNA demethylase activity"/>
    <property type="evidence" value="ECO:0007669"/>
    <property type="project" value="TreeGrafter"/>
</dbReference>
<dbReference type="Gene3D" id="2.60.120.590">
    <property type="entry name" value="Alpha-ketoglutarate-dependent dioxygenase AlkB-like"/>
    <property type="match status" value="1"/>
</dbReference>